<accession>A0A919NK54</accession>
<dbReference type="AlphaFoldDB" id="A0A919NK54"/>
<comment type="caution">
    <text evidence="3">The sequence shown here is derived from an EMBL/GenBank/DDBJ whole genome shotgun (WGS) entry which is preliminary data.</text>
</comment>
<name>A0A919NK54_9ACTN</name>
<dbReference type="EMBL" id="BOMY01000021">
    <property type="protein sequence ID" value="GIF20229.1"/>
    <property type="molecule type" value="Genomic_DNA"/>
</dbReference>
<protein>
    <recommendedName>
        <fullName evidence="5">PH domain-containing protein</fullName>
    </recommendedName>
</protein>
<evidence type="ECO:0008006" key="5">
    <source>
        <dbReference type="Google" id="ProtNLM"/>
    </source>
</evidence>
<organism evidence="3 4">
    <name type="scientific">Paractinoplanes tereljensis</name>
    <dbReference type="NCBI Taxonomy" id="571912"/>
    <lineage>
        <taxon>Bacteria</taxon>
        <taxon>Bacillati</taxon>
        <taxon>Actinomycetota</taxon>
        <taxon>Actinomycetes</taxon>
        <taxon>Micromonosporales</taxon>
        <taxon>Micromonosporaceae</taxon>
        <taxon>Paractinoplanes</taxon>
    </lineage>
</organism>
<evidence type="ECO:0000256" key="1">
    <source>
        <dbReference type="SAM" id="MobiDB-lite"/>
    </source>
</evidence>
<keyword evidence="2" id="KW-0812">Transmembrane</keyword>
<sequence>MVGSVAVGVLLGLAVSPRAVSAPVAVGLTAAIVIALAVLIQPEAMAGKRPSFLVVRKGAFVAPADLGELLAVAAFTISAGAYYGYTIGHDMWHGQEIVAFFILTSAAALTPHWWQAARSGLLFVRPDGVLIRRRQEGSLFVPWEAGPSGVSASKRNDEIALLCRRPDLAHLVGKWADGPVILATADVRFLARVIDEYAAHPEHRAAIGTPAELDRLTRRTNARNAPGPDRGPARSR</sequence>
<proteinExistence type="predicted"/>
<feature type="transmembrane region" description="Helical" evidence="2">
    <location>
        <begin position="60"/>
        <end position="85"/>
    </location>
</feature>
<keyword evidence="2" id="KW-1133">Transmembrane helix</keyword>
<gene>
    <name evidence="3" type="ORF">Ate02nite_29590</name>
</gene>
<feature type="transmembrane region" description="Helical" evidence="2">
    <location>
        <begin position="20"/>
        <end position="40"/>
    </location>
</feature>
<evidence type="ECO:0000313" key="3">
    <source>
        <dbReference type="EMBL" id="GIF20229.1"/>
    </source>
</evidence>
<evidence type="ECO:0000313" key="4">
    <source>
        <dbReference type="Proteomes" id="UP000623608"/>
    </source>
</evidence>
<keyword evidence="4" id="KW-1185">Reference proteome</keyword>
<dbReference type="Proteomes" id="UP000623608">
    <property type="component" value="Unassembled WGS sequence"/>
</dbReference>
<evidence type="ECO:0000256" key="2">
    <source>
        <dbReference type="SAM" id="Phobius"/>
    </source>
</evidence>
<reference evidence="3" key="1">
    <citation type="submission" date="2021-01" db="EMBL/GenBank/DDBJ databases">
        <title>Whole genome shotgun sequence of Actinoplanes tereljensis NBRC 105297.</title>
        <authorList>
            <person name="Komaki H."/>
            <person name="Tamura T."/>
        </authorList>
    </citation>
    <scope>NUCLEOTIDE SEQUENCE</scope>
    <source>
        <strain evidence="3">NBRC 105297</strain>
    </source>
</reference>
<keyword evidence="2" id="KW-0472">Membrane</keyword>
<feature type="transmembrane region" description="Helical" evidence="2">
    <location>
        <begin position="97"/>
        <end position="114"/>
    </location>
</feature>
<feature type="region of interest" description="Disordered" evidence="1">
    <location>
        <begin position="208"/>
        <end position="236"/>
    </location>
</feature>